<comment type="similarity">
    <text evidence="1">Belongs to the protein kinase superfamily. ADCK protein kinase family.</text>
</comment>
<evidence type="ECO:0000313" key="4">
    <source>
        <dbReference type="EMBL" id="GHP10943.1"/>
    </source>
</evidence>
<evidence type="ECO:0000313" key="5">
    <source>
        <dbReference type="Proteomes" id="UP000660262"/>
    </source>
</evidence>
<reference evidence="4" key="1">
    <citation type="submission" date="2020-10" db="EMBL/GenBank/DDBJ databases">
        <title>Unveiling of a novel bifunctional photoreceptor, Dualchrome1, isolated from a cosmopolitan green alga.</title>
        <authorList>
            <person name="Suzuki S."/>
            <person name="Kawachi M."/>
        </authorList>
    </citation>
    <scope>NUCLEOTIDE SEQUENCE</scope>
    <source>
        <strain evidence="4">NIES 2893</strain>
    </source>
</reference>
<gene>
    <name evidence="4" type="ORF">PPROV_000967300</name>
</gene>
<dbReference type="CDD" id="cd05121">
    <property type="entry name" value="ABC1_ADCK3-like"/>
    <property type="match status" value="1"/>
</dbReference>
<dbReference type="AlphaFoldDB" id="A0A830HW00"/>
<dbReference type="Proteomes" id="UP000660262">
    <property type="component" value="Unassembled WGS sequence"/>
</dbReference>
<proteinExistence type="inferred from homology"/>
<dbReference type="InterPro" id="IPR050154">
    <property type="entry name" value="UbiB_kinase"/>
</dbReference>
<feature type="compositionally biased region" description="Low complexity" evidence="2">
    <location>
        <begin position="1"/>
        <end position="29"/>
    </location>
</feature>
<accession>A0A830HW00</accession>
<feature type="compositionally biased region" description="Low complexity" evidence="2">
    <location>
        <begin position="77"/>
        <end position="119"/>
    </location>
</feature>
<comment type="caution">
    <text evidence="4">The sequence shown here is derived from an EMBL/GenBank/DDBJ whole genome shotgun (WGS) entry which is preliminary data.</text>
</comment>
<sequence>MMSSLSLPSQSSMQSRASSSSSFSGLHPSRGGGGGRMIPARGNQLSPGSSGCFGHGVFGVRGNLRRRHVVGLPLGVASSSSSSSSASGKRVHNNNGSSGGSSSSFLAWQQQQHTPTSTSPSPPGRRRRRPSQFTSSKLYSSSSSSSSPTSSSSNNQNQNGPSSSSAASSATEPSAQQNNLEEESDEDVRERLERLLPSSVQTLLEENRAPENWTTPWTPTESAKDRQYRDVISGEFSRARLQAFFRPRATEVARRFAVIAYEFARVAALWKSEDKLPEEKRTRGQALRNAFANLGPVFVKIGQTMAQRGDVIGDEAADALKGLQKENKPFSDELALQTICEDLRWDGPLAANLEFHGGDPTKKALLRDLSSTCVASASLGQVYRGTTWEGEEVAIKVQRPRASRQVAVDWTCWAIGLDILRRVWNVEEDLSLLADEVGTGVFQELDYLQEARNAQEFELAHEFMGFVRTPKPVYELCGPEGCCRVLTTRWIQGSHISDIPDADRRRLFAQMAVDACTCQLLYTGMVHADPHEGNMMLTDKNELYFLDFGLIARVEESVMEGFARGVQAMIAGDYETLVAAFQDVGFVRETGPMRRTEEGAATKFVPCTQADLAVAVREALEAEAGGNTTFGALATGLGGLSFKYEFITPPYIILLCRTFLTLEGVSMKADPNFNIYAASLPYAVRRALAPATAAGAVALRSALLDESNRVRWERFQELMEGCGGAGAAAAEAKEAVSDTKTEDVSDAAGSSEAADMMVGLFGSAEGKPLRAVTRDACSMDLANALTGTSATAQQIRESGTSALAAYLVTALVSFSKMEREREEKEASREAKRSAKVMKVLAFGHLRNLATKRGVQGVVQLVKLAFVGVSVVATALYRAFGSVVRFMWQQGVRRVLGKKDDVSDAVPPPAPA</sequence>
<dbReference type="EMBL" id="BNJQ01000032">
    <property type="protein sequence ID" value="GHP10943.1"/>
    <property type="molecule type" value="Genomic_DNA"/>
</dbReference>
<dbReference type="Pfam" id="PF03109">
    <property type="entry name" value="ABC1"/>
    <property type="match status" value="1"/>
</dbReference>
<evidence type="ECO:0000256" key="2">
    <source>
        <dbReference type="SAM" id="MobiDB-lite"/>
    </source>
</evidence>
<organism evidence="4 5">
    <name type="scientific">Pycnococcus provasolii</name>
    <dbReference type="NCBI Taxonomy" id="41880"/>
    <lineage>
        <taxon>Eukaryota</taxon>
        <taxon>Viridiplantae</taxon>
        <taxon>Chlorophyta</taxon>
        <taxon>Pseudoscourfieldiophyceae</taxon>
        <taxon>Pseudoscourfieldiales</taxon>
        <taxon>Pycnococcaceae</taxon>
        <taxon>Pycnococcus</taxon>
    </lineage>
</organism>
<dbReference type="InterPro" id="IPR004147">
    <property type="entry name" value="ABC1_dom"/>
</dbReference>
<dbReference type="InterPro" id="IPR011009">
    <property type="entry name" value="Kinase-like_dom_sf"/>
</dbReference>
<name>A0A830HW00_9CHLO</name>
<dbReference type="PANTHER" id="PTHR10566:SF123">
    <property type="entry name" value="PROTEIN KINASE SUPERFAMILY PROTEIN"/>
    <property type="match status" value="1"/>
</dbReference>
<protein>
    <recommendedName>
        <fullName evidence="3">ABC1 atypical kinase-like domain-containing protein</fullName>
    </recommendedName>
</protein>
<feature type="region of interest" description="Disordered" evidence="2">
    <location>
        <begin position="1"/>
        <end position="47"/>
    </location>
</feature>
<feature type="region of interest" description="Disordered" evidence="2">
    <location>
        <begin position="76"/>
        <end position="189"/>
    </location>
</feature>
<dbReference type="SUPFAM" id="SSF56112">
    <property type="entry name" value="Protein kinase-like (PK-like)"/>
    <property type="match status" value="1"/>
</dbReference>
<keyword evidence="5" id="KW-1185">Reference proteome</keyword>
<dbReference type="OrthoDB" id="427480at2759"/>
<evidence type="ECO:0000259" key="3">
    <source>
        <dbReference type="Pfam" id="PF03109"/>
    </source>
</evidence>
<dbReference type="PANTHER" id="PTHR10566">
    <property type="entry name" value="CHAPERONE-ACTIVITY OF BC1 COMPLEX CABC1 -RELATED"/>
    <property type="match status" value="1"/>
</dbReference>
<evidence type="ECO:0000256" key="1">
    <source>
        <dbReference type="ARBA" id="ARBA00009670"/>
    </source>
</evidence>
<feature type="compositionally biased region" description="Low complexity" evidence="2">
    <location>
        <begin position="131"/>
        <end position="176"/>
    </location>
</feature>
<feature type="domain" description="ABC1 atypical kinase-like" evidence="3">
    <location>
        <begin position="365"/>
        <end position="578"/>
    </location>
</feature>